<accession>A0A840VAF0</accession>
<comment type="caution">
    <text evidence="7">The sequence shown here is derived from an EMBL/GenBank/DDBJ whole genome shotgun (WGS) entry which is preliminary data.</text>
</comment>
<dbReference type="PANTHER" id="PTHR30213:SF0">
    <property type="entry name" value="UPF0761 MEMBRANE PROTEIN YIHY"/>
    <property type="match status" value="1"/>
</dbReference>
<sequence length="299" mass="32328">MADSFISRAQLPLLRRALVSAGRATASQRVSLVAAGCAYYATLALFPTITMLISLYGLVYNPDTVQPQLHYLQSFMPPAAFSLISDRIQNVVAQPAKGLGVSFLISLAISLWSSSTGTKSVLNALSLAYHEQETRGILRFQLVAMGMTLIAIIGTAMAIGFLVFVPVVLAFLGLSGSTTFLVGLISAAAMVVFLLLALGLLYRFGPAGAGRVFHAPGAVIATFLWLLASWAFGLYVGHFAAYSVVYGPLATLIGLMMWFYISAYVVLFGAEVNAALDREWRHYKLHHASRQARERDRKA</sequence>
<evidence type="ECO:0000256" key="4">
    <source>
        <dbReference type="ARBA" id="ARBA00022989"/>
    </source>
</evidence>
<dbReference type="InterPro" id="IPR017039">
    <property type="entry name" value="Virul_fac_BrkB"/>
</dbReference>
<feature type="transmembrane region" description="Helical" evidence="6">
    <location>
        <begin position="213"/>
        <end position="237"/>
    </location>
</feature>
<dbReference type="AlphaFoldDB" id="A0A840VAF0"/>
<evidence type="ECO:0000256" key="3">
    <source>
        <dbReference type="ARBA" id="ARBA00022692"/>
    </source>
</evidence>
<feature type="transmembrane region" description="Helical" evidence="6">
    <location>
        <begin position="142"/>
        <end position="174"/>
    </location>
</feature>
<dbReference type="PIRSF" id="PIRSF035875">
    <property type="entry name" value="RNase_BN"/>
    <property type="match status" value="1"/>
</dbReference>
<keyword evidence="4 6" id="KW-1133">Transmembrane helix</keyword>
<comment type="subcellular location">
    <subcellularLocation>
        <location evidence="1">Cell membrane</location>
        <topology evidence="1">Multi-pass membrane protein</topology>
    </subcellularLocation>
</comment>
<evidence type="ECO:0000313" key="8">
    <source>
        <dbReference type="Proteomes" id="UP000553706"/>
    </source>
</evidence>
<name>A0A840VAF0_9PROT</name>
<dbReference type="NCBIfam" id="TIGR00765">
    <property type="entry name" value="yihY_not_rbn"/>
    <property type="match status" value="1"/>
</dbReference>
<dbReference type="PANTHER" id="PTHR30213">
    <property type="entry name" value="INNER MEMBRANE PROTEIN YHJD"/>
    <property type="match status" value="1"/>
</dbReference>
<feature type="transmembrane region" description="Helical" evidence="6">
    <location>
        <begin position="37"/>
        <end position="59"/>
    </location>
</feature>
<keyword evidence="8" id="KW-1185">Reference proteome</keyword>
<protein>
    <submittedName>
        <fullName evidence="7">Membrane protein</fullName>
    </submittedName>
</protein>
<evidence type="ECO:0000256" key="6">
    <source>
        <dbReference type="SAM" id="Phobius"/>
    </source>
</evidence>
<dbReference type="GO" id="GO:0005886">
    <property type="term" value="C:plasma membrane"/>
    <property type="evidence" value="ECO:0007669"/>
    <property type="project" value="UniProtKB-SubCell"/>
</dbReference>
<organism evidence="7 8">
    <name type="scientific">Acidocella aromatica</name>
    <dbReference type="NCBI Taxonomy" id="1303579"/>
    <lineage>
        <taxon>Bacteria</taxon>
        <taxon>Pseudomonadati</taxon>
        <taxon>Pseudomonadota</taxon>
        <taxon>Alphaproteobacteria</taxon>
        <taxon>Acetobacterales</taxon>
        <taxon>Acidocellaceae</taxon>
        <taxon>Acidocella</taxon>
    </lineage>
</organism>
<dbReference type="Proteomes" id="UP000553706">
    <property type="component" value="Unassembled WGS sequence"/>
</dbReference>
<dbReference type="RefSeq" id="WP_183265559.1">
    <property type="nucleotide sequence ID" value="NZ_JACHFJ010000002.1"/>
</dbReference>
<proteinExistence type="predicted"/>
<keyword evidence="3 6" id="KW-0812">Transmembrane</keyword>
<keyword evidence="5 6" id="KW-0472">Membrane</keyword>
<gene>
    <name evidence="7" type="ORF">HNP71_000782</name>
</gene>
<feature type="transmembrane region" description="Helical" evidence="6">
    <location>
        <begin position="257"/>
        <end position="276"/>
    </location>
</feature>
<evidence type="ECO:0000313" key="7">
    <source>
        <dbReference type="EMBL" id="MBB5372544.1"/>
    </source>
</evidence>
<reference evidence="7 8" key="1">
    <citation type="submission" date="2020-08" db="EMBL/GenBank/DDBJ databases">
        <title>Genomic Encyclopedia of Type Strains, Phase IV (KMG-IV): sequencing the most valuable type-strain genomes for metagenomic binning, comparative biology and taxonomic classification.</title>
        <authorList>
            <person name="Goeker M."/>
        </authorList>
    </citation>
    <scope>NUCLEOTIDE SEQUENCE [LARGE SCALE GENOMIC DNA]</scope>
    <source>
        <strain evidence="7 8">DSM 27026</strain>
    </source>
</reference>
<feature type="transmembrane region" description="Helical" evidence="6">
    <location>
        <begin position="180"/>
        <end position="201"/>
    </location>
</feature>
<dbReference type="EMBL" id="JACHFJ010000002">
    <property type="protein sequence ID" value="MBB5372544.1"/>
    <property type="molecule type" value="Genomic_DNA"/>
</dbReference>
<evidence type="ECO:0000256" key="1">
    <source>
        <dbReference type="ARBA" id="ARBA00004651"/>
    </source>
</evidence>
<evidence type="ECO:0000256" key="2">
    <source>
        <dbReference type="ARBA" id="ARBA00022475"/>
    </source>
</evidence>
<keyword evidence="2" id="KW-1003">Cell membrane</keyword>
<dbReference type="Pfam" id="PF03631">
    <property type="entry name" value="Virul_fac_BrkB"/>
    <property type="match status" value="1"/>
</dbReference>
<feature type="transmembrane region" description="Helical" evidence="6">
    <location>
        <begin position="99"/>
        <end position="122"/>
    </location>
</feature>
<evidence type="ECO:0000256" key="5">
    <source>
        <dbReference type="ARBA" id="ARBA00023136"/>
    </source>
</evidence>